<reference evidence="15" key="1">
    <citation type="journal article" date="2019" name="Int. J. Syst. Evol. Microbiol.">
        <title>The Global Catalogue of Microorganisms (GCM) 10K type strain sequencing project: providing services to taxonomists for standard genome sequencing and annotation.</title>
        <authorList>
            <consortium name="The Broad Institute Genomics Platform"/>
            <consortium name="The Broad Institute Genome Sequencing Center for Infectious Disease"/>
            <person name="Wu L."/>
            <person name="Ma J."/>
        </authorList>
    </citation>
    <scope>NUCLEOTIDE SEQUENCE [LARGE SCALE GENOMIC DNA]</scope>
    <source>
        <strain evidence="15">CGMCC 1.12923</strain>
    </source>
</reference>
<dbReference type="Pfam" id="PF13620">
    <property type="entry name" value="CarboxypepD_reg"/>
    <property type="match status" value="1"/>
</dbReference>
<evidence type="ECO:0000256" key="4">
    <source>
        <dbReference type="ARBA" id="ARBA00022692"/>
    </source>
</evidence>
<comment type="similarity">
    <text evidence="8 9">Belongs to the TonB-dependent receptor family.</text>
</comment>
<feature type="chain" id="PRO_5045202686" description="TonB-dependent receptor" evidence="11">
    <location>
        <begin position="22"/>
        <end position="825"/>
    </location>
</feature>
<dbReference type="SUPFAM" id="SSF49464">
    <property type="entry name" value="Carboxypeptidase regulatory domain-like"/>
    <property type="match status" value="1"/>
</dbReference>
<proteinExistence type="inferred from homology"/>
<keyword evidence="4 8" id="KW-0812">Transmembrane</keyword>
<dbReference type="Pfam" id="PF00593">
    <property type="entry name" value="TonB_dep_Rec_b-barrel"/>
    <property type="match status" value="1"/>
</dbReference>
<evidence type="ECO:0000256" key="8">
    <source>
        <dbReference type="PROSITE-ProRule" id="PRU01360"/>
    </source>
</evidence>
<keyword evidence="11" id="KW-0732">Signal</keyword>
<evidence type="ECO:0000313" key="15">
    <source>
        <dbReference type="Proteomes" id="UP000614272"/>
    </source>
</evidence>
<keyword evidence="2 8" id="KW-0813">Transport</keyword>
<evidence type="ECO:0000256" key="5">
    <source>
        <dbReference type="ARBA" id="ARBA00023077"/>
    </source>
</evidence>
<evidence type="ECO:0000256" key="11">
    <source>
        <dbReference type="SAM" id="SignalP"/>
    </source>
</evidence>
<keyword evidence="15" id="KW-1185">Reference proteome</keyword>
<dbReference type="InterPro" id="IPR036942">
    <property type="entry name" value="Beta-barrel_TonB_sf"/>
</dbReference>
<feature type="region of interest" description="Disordered" evidence="10">
    <location>
        <begin position="498"/>
        <end position="522"/>
    </location>
</feature>
<protein>
    <recommendedName>
        <fullName evidence="16">TonB-dependent receptor</fullName>
    </recommendedName>
</protein>
<dbReference type="Gene3D" id="2.40.170.20">
    <property type="entry name" value="TonB-dependent receptor, beta-barrel domain"/>
    <property type="match status" value="1"/>
</dbReference>
<dbReference type="InterPro" id="IPR000531">
    <property type="entry name" value="Beta-barrel_TonB"/>
</dbReference>
<organism evidence="14 15">
    <name type="scientific">Lacimicrobium alkaliphilum</name>
    <dbReference type="NCBI Taxonomy" id="1526571"/>
    <lineage>
        <taxon>Bacteria</taxon>
        <taxon>Pseudomonadati</taxon>
        <taxon>Pseudomonadota</taxon>
        <taxon>Gammaproteobacteria</taxon>
        <taxon>Alteromonadales</taxon>
        <taxon>Alteromonadaceae</taxon>
        <taxon>Lacimicrobium</taxon>
    </lineage>
</organism>
<feature type="region of interest" description="Disordered" evidence="10">
    <location>
        <begin position="649"/>
        <end position="669"/>
    </location>
</feature>
<evidence type="ECO:0000259" key="12">
    <source>
        <dbReference type="Pfam" id="PF00593"/>
    </source>
</evidence>
<accession>A0ABQ1RBE5</accession>
<keyword evidence="7 8" id="KW-0998">Cell outer membrane</keyword>
<dbReference type="Pfam" id="PF07715">
    <property type="entry name" value="Plug"/>
    <property type="match status" value="1"/>
</dbReference>
<keyword evidence="6 8" id="KW-0472">Membrane</keyword>
<feature type="domain" description="TonB-dependent receptor-like beta-barrel" evidence="12">
    <location>
        <begin position="360"/>
        <end position="794"/>
    </location>
</feature>
<comment type="caution">
    <text evidence="14">The sequence shown here is derived from an EMBL/GenBank/DDBJ whole genome shotgun (WGS) entry which is preliminary data.</text>
</comment>
<gene>
    <name evidence="14" type="ORF">GCM10011357_19280</name>
</gene>
<evidence type="ECO:0000259" key="13">
    <source>
        <dbReference type="Pfam" id="PF07715"/>
    </source>
</evidence>
<dbReference type="InterPro" id="IPR008969">
    <property type="entry name" value="CarboxyPept-like_regulatory"/>
</dbReference>
<dbReference type="PANTHER" id="PTHR30069">
    <property type="entry name" value="TONB-DEPENDENT OUTER MEMBRANE RECEPTOR"/>
    <property type="match status" value="1"/>
</dbReference>
<dbReference type="PANTHER" id="PTHR30069:SF40">
    <property type="entry name" value="TONB-DEPENDENT RECEPTOR NMB0964-RELATED"/>
    <property type="match status" value="1"/>
</dbReference>
<evidence type="ECO:0000313" key="14">
    <source>
        <dbReference type="EMBL" id="GGD64045.1"/>
    </source>
</evidence>
<feature type="compositionally biased region" description="Basic and acidic residues" evidence="10">
    <location>
        <begin position="282"/>
        <end position="303"/>
    </location>
</feature>
<evidence type="ECO:0000256" key="10">
    <source>
        <dbReference type="SAM" id="MobiDB-lite"/>
    </source>
</evidence>
<dbReference type="Gene3D" id="2.170.130.10">
    <property type="entry name" value="TonB-dependent receptor, plug domain"/>
    <property type="match status" value="1"/>
</dbReference>
<dbReference type="SUPFAM" id="SSF56935">
    <property type="entry name" value="Porins"/>
    <property type="match status" value="1"/>
</dbReference>
<evidence type="ECO:0000256" key="9">
    <source>
        <dbReference type="RuleBase" id="RU003357"/>
    </source>
</evidence>
<evidence type="ECO:0000256" key="1">
    <source>
        <dbReference type="ARBA" id="ARBA00004571"/>
    </source>
</evidence>
<feature type="compositionally biased region" description="Acidic residues" evidence="10">
    <location>
        <begin position="350"/>
        <end position="360"/>
    </location>
</feature>
<dbReference type="PROSITE" id="PS52016">
    <property type="entry name" value="TONB_DEPENDENT_REC_3"/>
    <property type="match status" value="1"/>
</dbReference>
<dbReference type="EMBL" id="BMGJ01000006">
    <property type="protein sequence ID" value="GGD64045.1"/>
    <property type="molecule type" value="Genomic_DNA"/>
</dbReference>
<feature type="domain" description="TonB-dependent receptor plug" evidence="13">
    <location>
        <begin position="119"/>
        <end position="222"/>
    </location>
</feature>
<evidence type="ECO:0000256" key="3">
    <source>
        <dbReference type="ARBA" id="ARBA00022452"/>
    </source>
</evidence>
<dbReference type="InterPro" id="IPR039426">
    <property type="entry name" value="TonB-dep_rcpt-like"/>
</dbReference>
<evidence type="ECO:0000256" key="6">
    <source>
        <dbReference type="ARBA" id="ARBA00023136"/>
    </source>
</evidence>
<evidence type="ECO:0000256" key="7">
    <source>
        <dbReference type="ARBA" id="ARBA00023237"/>
    </source>
</evidence>
<feature type="signal peptide" evidence="11">
    <location>
        <begin position="1"/>
        <end position="21"/>
    </location>
</feature>
<keyword evidence="3 8" id="KW-1134">Transmembrane beta strand</keyword>
<evidence type="ECO:0000256" key="2">
    <source>
        <dbReference type="ARBA" id="ARBA00022448"/>
    </source>
</evidence>
<feature type="region of interest" description="Disordered" evidence="10">
    <location>
        <begin position="282"/>
        <end position="310"/>
    </location>
</feature>
<feature type="region of interest" description="Disordered" evidence="10">
    <location>
        <begin position="341"/>
        <end position="360"/>
    </location>
</feature>
<comment type="subcellular location">
    <subcellularLocation>
        <location evidence="1 8">Cell outer membrane</location>
        <topology evidence="1 8">Multi-pass membrane protein</topology>
    </subcellularLocation>
</comment>
<dbReference type="InterPro" id="IPR037066">
    <property type="entry name" value="Plug_dom_sf"/>
</dbReference>
<sequence length="825" mass="90853">MKQLTILAATIGALLSPLAAAQSLQGRITDSAGEPVAGARVQIMGTNQTQVSDQQGRFQFDKVRTGILELHLSARRFAHLNQDVQVPEQGLKDLNLTMLNTSIEVVDVTATPFHSSALESSIPVSVLAGDSLRMRQASTLGDTLKNEVGVHSSFYASVASSPIIRGLDGPRVMITQNGLDAGDASRVGPDHLVSSETSTATQIEVLRGPSTLFYGSGAIGGVVNVVDNRVPKDTVTRGETTLERDSVNNQKLASASLNTGSGNVGLYVDGFWRESDDYRIPGHAETESEHDDHAHEHEEEGYGRVENTGSESQGFTLGSSYLLDNGFVGFSYGRMDREYGIPGHAHGDEEEHDHDEEAEGEEAVYADMQQDRFQLLSELSFDHAFISGVNTRFAYTDYEHAEIEAGEVGTLFKNTSKEARVELLHQHYHDWRGGLSLHYKQSDFEAQGAEAFSPPSDTEMLALGWMEERHFGDVLVQLGARIERVEVRADRVMFPQSAVHGDEVHEEDHGNESAHEEEHSEGLTRVFSAEHKFEPYSLSAGLVWDFHPGYNLGLSLSRSQRAPSAAELLSFGPHIGTNSFEVGAIFGLFEDEHGEPYLDITDKQVDLESSTNLDISLRKISGDFGFILNAFYNQADDFYYQQATGLFAGDGHDHGEDEHGHDEEEHGAEEELHADELPVFIFAQEDVILHGFEAQLSWQINAPFKLVVQGDYIRARLKQGGDLPRTPPLRLGANLKYEQDQISADIGLTRYFKQDRIAELETETAGYTLLDASVTYHLPLNGNELAFYLKGSNLTDEEARVHTSFLKDIAPLPGRSLAVGVRGYF</sequence>
<feature type="compositionally biased region" description="Basic and acidic residues" evidence="10">
    <location>
        <begin position="650"/>
        <end position="669"/>
    </location>
</feature>
<keyword evidence="5 9" id="KW-0798">TonB box</keyword>
<dbReference type="InterPro" id="IPR012910">
    <property type="entry name" value="Plug_dom"/>
</dbReference>
<dbReference type="Proteomes" id="UP000614272">
    <property type="component" value="Unassembled WGS sequence"/>
</dbReference>
<feature type="compositionally biased region" description="Basic and acidic residues" evidence="10">
    <location>
        <begin position="500"/>
        <end position="522"/>
    </location>
</feature>
<evidence type="ECO:0008006" key="16">
    <source>
        <dbReference type="Google" id="ProtNLM"/>
    </source>
</evidence>
<dbReference type="RefSeq" id="WP_099034148.1">
    <property type="nucleotide sequence ID" value="NZ_BMGJ01000006.1"/>
</dbReference>
<dbReference type="Gene3D" id="2.60.40.1120">
    <property type="entry name" value="Carboxypeptidase-like, regulatory domain"/>
    <property type="match status" value="1"/>
</dbReference>
<name>A0ABQ1RBE5_9ALTE</name>